<sequence>MKFCSAVIALVATTLATVVVAESRNITTPAVQDATILRSSTTCAECPESDCNKCALGRNNTLVASTGVSYYQALVGFHMPVAAFQVKSCSVQIPAMLRNDKTINVIISQAGTASWSEDTVNSGNAPNFGNVIASVQLPPYNNLGPVDVTTACRSAIEGEFSLYFAAGTERYEFWSRDSGNPALLHITTNDNDE</sequence>
<dbReference type="GO" id="GO:0005576">
    <property type="term" value="C:extracellular region"/>
    <property type="evidence" value="ECO:0007669"/>
    <property type="project" value="UniProtKB-SubCell"/>
</dbReference>
<comment type="caution">
    <text evidence="6">The sequence shown here is derived from an EMBL/GenBank/DDBJ whole genome shotgun (WGS) entry which is preliminary data.</text>
</comment>
<organism evidence="6 7">
    <name type="scientific">Coemansia guatemalensis</name>
    <dbReference type="NCBI Taxonomy" id="2761395"/>
    <lineage>
        <taxon>Eukaryota</taxon>
        <taxon>Fungi</taxon>
        <taxon>Fungi incertae sedis</taxon>
        <taxon>Zoopagomycota</taxon>
        <taxon>Kickxellomycotina</taxon>
        <taxon>Kickxellomycetes</taxon>
        <taxon>Kickxellales</taxon>
        <taxon>Kickxellaceae</taxon>
        <taxon>Coemansia</taxon>
    </lineage>
</organism>
<feature type="signal peptide" evidence="4">
    <location>
        <begin position="1"/>
        <end position="23"/>
    </location>
</feature>
<protein>
    <recommendedName>
        <fullName evidence="5">Carbohydrate-binding module family 96 domain-containing protein</fullName>
    </recommendedName>
</protein>
<name>A0A9W8HT20_9FUNG</name>
<evidence type="ECO:0000256" key="1">
    <source>
        <dbReference type="ARBA" id="ARBA00004613"/>
    </source>
</evidence>
<evidence type="ECO:0000313" key="7">
    <source>
        <dbReference type="Proteomes" id="UP001140094"/>
    </source>
</evidence>
<keyword evidence="7" id="KW-1185">Reference proteome</keyword>
<dbReference type="Proteomes" id="UP001140094">
    <property type="component" value="Unassembled WGS sequence"/>
</dbReference>
<dbReference type="InterPro" id="IPR055372">
    <property type="entry name" value="CBM96"/>
</dbReference>
<evidence type="ECO:0000256" key="4">
    <source>
        <dbReference type="SAM" id="SignalP"/>
    </source>
</evidence>
<evidence type="ECO:0000256" key="3">
    <source>
        <dbReference type="ARBA" id="ARBA00022729"/>
    </source>
</evidence>
<keyword evidence="2" id="KW-0964">Secreted</keyword>
<reference evidence="6" key="1">
    <citation type="submission" date="2022-07" db="EMBL/GenBank/DDBJ databases">
        <title>Phylogenomic reconstructions and comparative analyses of Kickxellomycotina fungi.</title>
        <authorList>
            <person name="Reynolds N.K."/>
            <person name="Stajich J.E."/>
            <person name="Barry K."/>
            <person name="Grigoriev I.V."/>
            <person name="Crous P."/>
            <person name="Smith M.E."/>
        </authorList>
    </citation>
    <scope>NUCLEOTIDE SEQUENCE</scope>
    <source>
        <strain evidence="6">NRRL 1565</strain>
    </source>
</reference>
<proteinExistence type="predicted"/>
<feature type="chain" id="PRO_5040990083" description="Carbohydrate-binding module family 96 domain-containing protein" evidence="4">
    <location>
        <begin position="24"/>
        <end position="193"/>
    </location>
</feature>
<keyword evidence="3 4" id="KW-0732">Signal</keyword>
<dbReference type="EMBL" id="JANBUO010000769">
    <property type="protein sequence ID" value="KAJ2801707.1"/>
    <property type="molecule type" value="Genomic_DNA"/>
</dbReference>
<accession>A0A9W8HT20</accession>
<feature type="domain" description="Carbohydrate-binding module family 96" evidence="5">
    <location>
        <begin position="57"/>
        <end position="187"/>
    </location>
</feature>
<comment type="subcellular location">
    <subcellularLocation>
        <location evidence="1">Secreted</location>
    </subcellularLocation>
</comment>
<evidence type="ECO:0000256" key="2">
    <source>
        <dbReference type="ARBA" id="ARBA00022525"/>
    </source>
</evidence>
<dbReference type="AlphaFoldDB" id="A0A9W8HT20"/>
<dbReference type="Pfam" id="PF24517">
    <property type="entry name" value="CBM96"/>
    <property type="match status" value="1"/>
</dbReference>
<dbReference type="OrthoDB" id="5555675at2759"/>
<gene>
    <name evidence="6" type="ORF">H4R20_003572</name>
</gene>
<evidence type="ECO:0000313" key="6">
    <source>
        <dbReference type="EMBL" id="KAJ2801707.1"/>
    </source>
</evidence>
<evidence type="ECO:0000259" key="5">
    <source>
        <dbReference type="Pfam" id="PF24517"/>
    </source>
</evidence>